<dbReference type="KEGG" id="caqa:MICH65_0238"/>
<name>A0A857N760_9BACT</name>
<feature type="compositionally biased region" description="Low complexity" evidence="1">
    <location>
        <begin position="719"/>
        <end position="729"/>
    </location>
</feature>
<evidence type="ECO:0000313" key="4">
    <source>
        <dbReference type="Proteomes" id="UP000463983"/>
    </source>
</evidence>
<dbReference type="Pfam" id="PF00575">
    <property type="entry name" value="S1"/>
    <property type="match status" value="1"/>
</dbReference>
<dbReference type="GO" id="GO:0006412">
    <property type="term" value="P:translation"/>
    <property type="evidence" value="ECO:0007669"/>
    <property type="project" value="TreeGrafter"/>
</dbReference>
<dbReference type="PROSITE" id="PS50126">
    <property type="entry name" value="S1"/>
    <property type="match status" value="1"/>
</dbReference>
<evidence type="ECO:0000256" key="1">
    <source>
        <dbReference type="SAM" id="MobiDB-lite"/>
    </source>
</evidence>
<dbReference type="SMART" id="SM00316">
    <property type="entry name" value="S1"/>
    <property type="match status" value="1"/>
</dbReference>
<dbReference type="InterPro" id="IPR058441">
    <property type="entry name" value="DUF8128"/>
</dbReference>
<dbReference type="InterPro" id="IPR012340">
    <property type="entry name" value="NA-bd_OB-fold"/>
</dbReference>
<reference evidence="4" key="1">
    <citation type="journal article" date="2020" name="Microorganisms">
        <title>Complete Genome of a Member of a New Bacterial Lineage in the Microgenomates Group Reveals an Unusual Nucleotide Composition Disparity Between Two Strands of DNA and Limited Metabolic Potential.</title>
        <authorList>
            <person name="Kadnikov V.V."/>
            <person name="Mardanov A.V."/>
            <person name="Beletsky A.V."/>
            <person name="Karnachuk O.V."/>
            <person name="Ravin N.V."/>
        </authorList>
    </citation>
    <scope>NUCLEOTIDE SEQUENCE [LARGE SCALE GENOMIC DNA]</scope>
</reference>
<evidence type="ECO:0000313" key="3">
    <source>
        <dbReference type="EMBL" id="QHO63219.1"/>
    </source>
</evidence>
<dbReference type="GO" id="GO:0005737">
    <property type="term" value="C:cytoplasm"/>
    <property type="evidence" value="ECO:0007669"/>
    <property type="project" value="UniProtKB-ARBA"/>
</dbReference>
<dbReference type="Proteomes" id="UP000463983">
    <property type="component" value="Chromosome"/>
</dbReference>
<evidence type="ECO:0000259" key="2">
    <source>
        <dbReference type="PROSITE" id="PS50126"/>
    </source>
</evidence>
<dbReference type="EMBL" id="CP047901">
    <property type="protein sequence ID" value="QHO63219.1"/>
    <property type="molecule type" value="Genomic_DNA"/>
</dbReference>
<dbReference type="GO" id="GO:0003729">
    <property type="term" value="F:mRNA binding"/>
    <property type="evidence" value="ECO:0007669"/>
    <property type="project" value="UniProtKB-ARBA"/>
</dbReference>
<dbReference type="PANTHER" id="PTHR10724">
    <property type="entry name" value="30S RIBOSOMAL PROTEIN S1"/>
    <property type="match status" value="1"/>
</dbReference>
<accession>A0A857N760</accession>
<feature type="region of interest" description="Disordered" evidence="1">
    <location>
        <begin position="709"/>
        <end position="753"/>
    </location>
</feature>
<dbReference type="FunFam" id="2.40.50.140:FF:000051">
    <property type="entry name" value="RNA-binding transcriptional accessory protein"/>
    <property type="match status" value="1"/>
</dbReference>
<dbReference type="CDD" id="cd04472">
    <property type="entry name" value="S1_PNPase"/>
    <property type="match status" value="1"/>
</dbReference>
<dbReference type="Gene3D" id="2.40.50.140">
    <property type="entry name" value="Nucleic acid-binding proteins"/>
    <property type="match status" value="1"/>
</dbReference>
<dbReference type="RefSeq" id="WP_161931609.1">
    <property type="nucleotide sequence ID" value="NZ_CP047901.1"/>
</dbReference>
<dbReference type="InterPro" id="IPR019476">
    <property type="entry name" value="T4SS_TraD_DNA-bd"/>
</dbReference>
<gene>
    <name evidence="3" type="ORF">MICH65_0238</name>
</gene>
<dbReference type="GO" id="GO:0003735">
    <property type="term" value="F:structural constituent of ribosome"/>
    <property type="evidence" value="ECO:0007669"/>
    <property type="project" value="TreeGrafter"/>
</dbReference>
<dbReference type="Gene3D" id="3.40.50.300">
    <property type="entry name" value="P-loop containing nucleotide triphosphate hydrolases"/>
    <property type="match status" value="2"/>
</dbReference>
<dbReference type="Pfam" id="PF10412">
    <property type="entry name" value="TrwB_AAD_bind"/>
    <property type="match status" value="1"/>
</dbReference>
<dbReference type="SUPFAM" id="SSF52540">
    <property type="entry name" value="P-loop containing nucleoside triphosphate hydrolases"/>
    <property type="match status" value="1"/>
</dbReference>
<dbReference type="AlphaFoldDB" id="A0A857N760"/>
<keyword evidence="4" id="KW-1185">Reference proteome</keyword>
<dbReference type="Pfam" id="PF26449">
    <property type="entry name" value="DUF8128"/>
    <property type="match status" value="1"/>
</dbReference>
<feature type="domain" description="S1 motif" evidence="2">
    <location>
        <begin position="761"/>
        <end position="829"/>
    </location>
</feature>
<proteinExistence type="predicted"/>
<dbReference type="InterPro" id="IPR050437">
    <property type="entry name" value="Ribos_protein_bS1-like"/>
</dbReference>
<organism evidence="3 4">
    <name type="scientific">Candidatus Chazhemtobacterium aquaticus</name>
    <dbReference type="NCBI Taxonomy" id="2715735"/>
    <lineage>
        <taxon>Bacteria</taxon>
        <taxon>Candidatus Chazhemtobacteraceae</taxon>
        <taxon>Candidatus Chazhemtobacterium</taxon>
    </lineage>
</organism>
<protein>
    <recommendedName>
        <fullName evidence="2">S1 motif domain-containing protein</fullName>
    </recommendedName>
</protein>
<dbReference type="InterPro" id="IPR003029">
    <property type="entry name" value="S1_domain"/>
</dbReference>
<dbReference type="SUPFAM" id="SSF50249">
    <property type="entry name" value="Nucleic acid-binding proteins"/>
    <property type="match status" value="1"/>
</dbReference>
<dbReference type="CDD" id="cd01127">
    <property type="entry name" value="TrwB_TraG_TraD_VirD4"/>
    <property type="match status" value="1"/>
</dbReference>
<sequence>MSRTVLEIRTAKDSKETPEATVQLLSSLSGTLSTSFWQRFQNKQPTLSLEIASLNQRVFFIVTCDSQTAPLVKSQIAAQYPTAVITPTQDYLGTWSRYGTQSASQITLSAPYYLPIKIYSKFTDTDPLAALLGVLGKTQPGSAAIIQILLTAAPSNWASTGKSVIQKGVSSDPETFKPHPQQALIEEKLSTKAFHVGIRLLGVSPQHSQAQLLVSQMSSALGTFALSEGNSLVPTKTSSTSNLIASMVARDPRFLPKNQYLNVLELASLYHFPGESLSGLRNIAWGKTIKGEAPDNLPTKDTLDPTILKDTNFFARTEYKNQLADFGIKLRDRRRHFYILGKSGTGKSTLLANMAISDMHNNQGFAVIDPHGDLVEQTLLDYVPEHRLADIAYLDPADAQHPFHLNPLEVKRPEHKELVASGIVSIFQKIFHYSWGPRLEYILRNTLMTLVEIEGSTLLDIPKLLTDKNFRTQLVTQLNPETHQVLIEFWTREFDQYGDKLRNEAIAPILNKVGQFIGSPTIRQILKNPKSSIDLESMMNQGKIVLLNLSQGRLGEDNATLLGAMFITQFQLAAMNRINIPEEQRKDFFLYVDEFQNFATTSFIKILAEARKYRLGLILANQYTAQLPEEIQKAIFGNVGTIATFVMGADDATSISKEFGELYTVDDLVNLGKFQIITKLSIDDRISNPFPAYTLPLPDIKNQNRPRVLEASHSQYSQPVDLTPVSTPSPSLPHPMPQPQTQSNPTSDARPPLDLSQLELGKVYSGIVKNIKDYGAFVEILPGYEGLVHVSNLSKSHIKKPQDLLKTGDQVKVKLYEIDDKNRLNLTMILDQEPSATK</sequence>
<dbReference type="InterPro" id="IPR027417">
    <property type="entry name" value="P-loop_NTPase"/>
</dbReference>